<dbReference type="AlphaFoldDB" id="A0A0M3JHA5"/>
<evidence type="ECO:0000313" key="3">
    <source>
        <dbReference type="WBParaSite" id="ASIM_0000701601-mRNA-1"/>
    </source>
</evidence>
<reference evidence="3" key="1">
    <citation type="submission" date="2017-02" db="UniProtKB">
        <authorList>
            <consortium name="WormBaseParasite"/>
        </authorList>
    </citation>
    <scope>IDENTIFICATION</scope>
</reference>
<name>A0A0M3JHA5_ANISI</name>
<proteinExistence type="predicted"/>
<evidence type="ECO:0000313" key="2">
    <source>
        <dbReference type="Proteomes" id="UP000267096"/>
    </source>
</evidence>
<dbReference type="EMBL" id="UYRR01015328">
    <property type="protein sequence ID" value="VDK27817.1"/>
    <property type="molecule type" value="Genomic_DNA"/>
</dbReference>
<organism evidence="3">
    <name type="scientific">Anisakis simplex</name>
    <name type="common">Herring worm</name>
    <dbReference type="NCBI Taxonomy" id="6269"/>
    <lineage>
        <taxon>Eukaryota</taxon>
        <taxon>Metazoa</taxon>
        <taxon>Ecdysozoa</taxon>
        <taxon>Nematoda</taxon>
        <taxon>Chromadorea</taxon>
        <taxon>Rhabditida</taxon>
        <taxon>Spirurina</taxon>
        <taxon>Ascaridomorpha</taxon>
        <taxon>Ascaridoidea</taxon>
        <taxon>Anisakidae</taxon>
        <taxon>Anisakis</taxon>
        <taxon>Anisakis simplex complex</taxon>
    </lineage>
</organism>
<dbReference type="OrthoDB" id="5980806at2759"/>
<gene>
    <name evidence="1" type="ORF">ASIM_LOCUS6792</name>
</gene>
<reference evidence="1 2" key="2">
    <citation type="submission" date="2018-11" db="EMBL/GenBank/DDBJ databases">
        <authorList>
            <consortium name="Pathogen Informatics"/>
        </authorList>
    </citation>
    <scope>NUCLEOTIDE SEQUENCE [LARGE SCALE GENOMIC DNA]</scope>
</reference>
<evidence type="ECO:0000313" key="1">
    <source>
        <dbReference type="EMBL" id="VDK27817.1"/>
    </source>
</evidence>
<dbReference type="Proteomes" id="UP000267096">
    <property type="component" value="Unassembled WGS sequence"/>
</dbReference>
<dbReference type="WBParaSite" id="ASIM_0000701601-mRNA-1">
    <property type="protein sequence ID" value="ASIM_0000701601-mRNA-1"/>
    <property type="gene ID" value="ASIM_0000701601"/>
</dbReference>
<sequence>CTLYPGAPVISTNVESESCWQQAIYPVEEPFSVSDGDQCVVAIDAFRNRFCCQLKRCDEDKLLSAAVDSVEDEWEMLPEKCEKSCSTIEKPFNGNDDDEEMDLNEWERASKQTSSGVKCVAVIDSIAANGDMRIITLNTTNSQVNDVVEMEVDDEFLKIKKSD</sequence>
<accession>A0A0M3JHA5</accession>
<protein>
    <submittedName>
        <fullName evidence="3">F-box protein</fullName>
    </submittedName>
</protein>
<keyword evidence="2" id="KW-1185">Reference proteome</keyword>